<dbReference type="GO" id="GO:0006779">
    <property type="term" value="P:porphyrin-containing compound biosynthetic process"/>
    <property type="evidence" value="ECO:0007669"/>
    <property type="project" value="UniProtKB-KW"/>
</dbReference>
<reference evidence="13 14" key="1">
    <citation type="submission" date="2019-01" db="EMBL/GenBank/DDBJ databases">
        <authorList>
            <person name="Chen W.-M."/>
        </authorList>
    </citation>
    <scope>NUCLEOTIDE SEQUENCE [LARGE SCALE GENOMIC DNA]</scope>
    <source>
        <strain evidence="13 14">HPM-16</strain>
    </source>
</reference>
<feature type="transmembrane region" description="Helical" evidence="11">
    <location>
        <begin position="40"/>
        <end position="64"/>
    </location>
</feature>
<keyword evidence="8 11" id="KW-0472">Membrane</keyword>
<comment type="caution">
    <text evidence="13">The sequence shown here is derived from an EMBL/GenBank/DDBJ whole genome shotgun (WGS) entry which is preliminary data.</text>
</comment>
<dbReference type="RefSeq" id="WP_127695042.1">
    <property type="nucleotide sequence ID" value="NZ_SACQ01000007.1"/>
</dbReference>
<evidence type="ECO:0000256" key="3">
    <source>
        <dbReference type="ARBA" id="ARBA00004744"/>
    </source>
</evidence>
<feature type="region of interest" description="Disordered" evidence="10">
    <location>
        <begin position="398"/>
        <end position="428"/>
    </location>
</feature>
<evidence type="ECO:0000256" key="8">
    <source>
        <dbReference type="ARBA" id="ARBA00023136"/>
    </source>
</evidence>
<dbReference type="InterPro" id="IPR005254">
    <property type="entry name" value="Heme_biosyn_assoc_TPR_pro"/>
</dbReference>
<comment type="pathway">
    <text evidence="3">Porphyrin-containing compound metabolism; protoheme biosynthesis.</text>
</comment>
<dbReference type="InterPro" id="IPR010817">
    <property type="entry name" value="HemY_N"/>
</dbReference>
<evidence type="ECO:0000256" key="7">
    <source>
        <dbReference type="ARBA" id="ARBA00022989"/>
    </source>
</evidence>
<protein>
    <submittedName>
        <fullName evidence="13">Heme biosynthesis protein HemY</fullName>
    </submittedName>
</protein>
<name>A0A437Q5I2_9GAMM</name>
<keyword evidence="6 11" id="KW-0812">Transmembrane</keyword>
<evidence type="ECO:0000256" key="4">
    <source>
        <dbReference type="ARBA" id="ARBA00022475"/>
    </source>
</evidence>
<feature type="domain" description="HemY N-terminal" evidence="12">
    <location>
        <begin position="27"/>
        <end position="132"/>
    </location>
</feature>
<keyword evidence="4" id="KW-1003">Cell membrane</keyword>
<comment type="subcellular location">
    <subcellularLocation>
        <location evidence="2">Cell inner membrane</location>
        <topology evidence="2">Multi-pass membrane protein</topology>
    </subcellularLocation>
</comment>
<evidence type="ECO:0000256" key="1">
    <source>
        <dbReference type="ARBA" id="ARBA00002962"/>
    </source>
</evidence>
<evidence type="ECO:0000256" key="10">
    <source>
        <dbReference type="SAM" id="MobiDB-lite"/>
    </source>
</evidence>
<organism evidence="13 14">
    <name type="scientific">Neptunomonas marina</name>
    <dbReference type="NCBI Taxonomy" id="1815562"/>
    <lineage>
        <taxon>Bacteria</taxon>
        <taxon>Pseudomonadati</taxon>
        <taxon>Pseudomonadota</taxon>
        <taxon>Gammaproteobacteria</taxon>
        <taxon>Oceanospirillales</taxon>
        <taxon>Oceanospirillaceae</taxon>
        <taxon>Neptunomonas</taxon>
    </lineage>
</organism>
<evidence type="ECO:0000256" key="11">
    <source>
        <dbReference type="SAM" id="Phobius"/>
    </source>
</evidence>
<evidence type="ECO:0000256" key="9">
    <source>
        <dbReference type="ARBA" id="ARBA00023244"/>
    </source>
</evidence>
<evidence type="ECO:0000313" key="14">
    <source>
        <dbReference type="Proteomes" id="UP000282818"/>
    </source>
</evidence>
<dbReference type="Proteomes" id="UP000282818">
    <property type="component" value="Unassembled WGS sequence"/>
</dbReference>
<dbReference type="GO" id="GO:0005886">
    <property type="term" value="C:plasma membrane"/>
    <property type="evidence" value="ECO:0007669"/>
    <property type="project" value="UniProtKB-SubCell"/>
</dbReference>
<dbReference type="GO" id="GO:0042168">
    <property type="term" value="P:heme metabolic process"/>
    <property type="evidence" value="ECO:0007669"/>
    <property type="project" value="InterPro"/>
</dbReference>
<dbReference type="Pfam" id="PF07219">
    <property type="entry name" value="HemY_N"/>
    <property type="match status" value="1"/>
</dbReference>
<dbReference type="SUPFAM" id="SSF48452">
    <property type="entry name" value="TPR-like"/>
    <property type="match status" value="1"/>
</dbReference>
<evidence type="ECO:0000256" key="5">
    <source>
        <dbReference type="ARBA" id="ARBA00022519"/>
    </source>
</evidence>
<sequence>MKRLFLLLLIVLAAGAWIGEKMVKDPGYVLITYSETSIETSLWVLLVIAAVGFLALHWAVNLFFKARIPTHKIREWRQRRQQASSQGKTLKGLLALSEGRWWKAQRLLTQAAETSGQPLVNYLAAARAAHEQREDKAVDQLLQQALTSVPQAELAIGVTQAQIQLERGQYDPALATLLRLRRLAPKHSYIMRMLKEVYLKLGDWSSLTTLLPELRKHKVLEDDEMATLEQQCYANMLGNVLPALPVEADDSTRLQALNKEWKAIPSKLSSEEPLVRRYAELLIEAGSEDKAEAFLKDQLKKNWDESLVTLYGQVQGSDAHKQLETAKSWEAKHADSAALKLALARLSARNEQFGKAVEYAQASLALEKSSDAYQELINQLLQAGESEQAKAMMEESRNFAMGNLPAESAPKAEDKPAEETTEAKAVAS</sequence>
<evidence type="ECO:0000313" key="13">
    <source>
        <dbReference type="EMBL" id="RVU29759.1"/>
    </source>
</evidence>
<comment type="function">
    <text evidence="1">Involved in a late step of protoheme IX synthesis.</text>
</comment>
<gene>
    <name evidence="13" type="ORF">EOE65_14505</name>
</gene>
<evidence type="ECO:0000256" key="2">
    <source>
        <dbReference type="ARBA" id="ARBA00004429"/>
    </source>
</evidence>
<proteinExistence type="predicted"/>
<keyword evidence="14" id="KW-1185">Reference proteome</keyword>
<dbReference type="InterPro" id="IPR011990">
    <property type="entry name" value="TPR-like_helical_dom_sf"/>
</dbReference>
<feature type="compositionally biased region" description="Basic and acidic residues" evidence="10">
    <location>
        <begin position="410"/>
        <end position="422"/>
    </location>
</feature>
<dbReference type="AlphaFoldDB" id="A0A437Q5I2"/>
<dbReference type="NCBIfam" id="TIGR00540">
    <property type="entry name" value="TPR_hemY_coli"/>
    <property type="match status" value="1"/>
</dbReference>
<evidence type="ECO:0000259" key="12">
    <source>
        <dbReference type="Pfam" id="PF07219"/>
    </source>
</evidence>
<keyword evidence="5" id="KW-0997">Cell inner membrane</keyword>
<keyword evidence="9" id="KW-0627">Porphyrin biosynthesis</keyword>
<keyword evidence="7 11" id="KW-1133">Transmembrane helix</keyword>
<dbReference type="Gene3D" id="1.25.40.10">
    <property type="entry name" value="Tetratricopeptide repeat domain"/>
    <property type="match status" value="2"/>
</dbReference>
<evidence type="ECO:0000256" key="6">
    <source>
        <dbReference type="ARBA" id="ARBA00022692"/>
    </source>
</evidence>
<dbReference type="UniPathway" id="UPA00252"/>
<accession>A0A437Q5I2</accession>
<dbReference type="EMBL" id="SACQ01000007">
    <property type="protein sequence ID" value="RVU29759.1"/>
    <property type="molecule type" value="Genomic_DNA"/>
</dbReference>